<proteinExistence type="predicted"/>
<gene>
    <name evidence="1" type="ORF">PPSIR1_18182</name>
</gene>
<name>A6GBV1_9BACT</name>
<dbReference type="EMBL" id="ABCS01000061">
    <property type="protein sequence ID" value="EDM76624.1"/>
    <property type="molecule type" value="Genomic_DNA"/>
</dbReference>
<evidence type="ECO:0000313" key="1">
    <source>
        <dbReference type="EMBL" id="EDM76624.1"/>
    </source>
</evidence>
<evidence type="ECO:0000313" key="2">
    <source>
        <dbReference type="Proteomes" id="UP000005801"/>
    </source>
</evidence>
<keyword evidence="2" id="KW-1185">Reference proteome</keyword>
<dbReference type="Proteomes" id="UP000005801">
    <property type="component" value="Unassembled WGS sequence"/>
</dbReference>
<dbReference type="AlphaFoldDB" id="A6GBV1"/>
<reference evidence="1 2" key="1">
    <citation type="submission" date="2007-06" db="EMBL/GenBank/DDBJ databases">
        <authorList>
            <person name="Shimkets L."/>
            <person name="Ferriera S."/>
            <person name="Johnson J."/>
            <person name="Kravitz S."/>
            <person name="Beeson K."/>
            <person name="Sutton G."/>
            <person name="Rogers Y.-H."/>
            <person name="Friedman R."/>
            <person name="Frazier M."/>
            <person name="Venter J.C."/>
        </authorList>
    </citation>
    <scope>NUCLEOTIDE SEQUENCE [LARGE SCALE GENOMIC DNA]</scope>
    <source>
        <strain evidence="1 2">SIR-1</strain>
    </source>
</reference>
<organism evidence="1 2">
    <name type="scientific">Plesiocystis pacifica SIR-1</name>
    <dbReference type="NCBI Taxonomy" id="391625"/>
    <lineage>
        <taxon>Bacteria</taxon>
        <taxon>Pseudomonadati</taxon>
        <taxon>Myxococcota</taxon>
        <taxon>Polyangia</taxon>
        <taxon>Nannocystales</taxon>
        <taxon>Nannocystaceae</taxon>
        <taxon>Plesiocystis</taxon>
    </lineage>
</organism>
<protein>
    <submittedName>
        <fullName evidence="1">Uncharacterized protein</fullName>
    </submittedName>
</protein>
<sequence length="168" mass="17623">MQDDAFALTSATGGLLAPFPAGIDTFDEPAISAGAFAGTKIGDACSNLVGFGSEQQLLDSSTGIAQTTYSLTLPNRGTLMLDQEEDFGPIFAEVNDMVATGQFVRNFSPPLVVVTTSPGSGKVIGGTDEFDDYDDDGVMAEIDYIYQIDLVNGTADILDVLVVGYDDD</sequence>
<comment type="caution">
    <text evidence="1">The sequence shown here is derived from an EMBL/GenBank/DDBJ whole genome shotgun (WGS) entry which is preliminary data.</text>
</comment>
<accession>A6GBV1</accession>